<evidence type="ECO:0000313" key="2">
    <source>
        <dbReference type="Proteomes" id="UP000198211"/>
    </source>
</evidence>
<dbReference type="SUPFAM" id="SSF53098">
    <property type="entry name" value="Ribonuclease H-like"/>
    <property type="match status" value="1"/>
</dbReference>
<organism evidence="1 2">
    <name type="scientific">Phytophthora megakarya</name>
    <dbReference type="NCBI Taxonomy" id="4795"/>
    <lineage>
        <taxon>Eukaryota</taxon>
        <taxon>Sar</taxon>
        <taxon>Stramenopiles</taxon>
        <taxon>Oomycota</taxon>
        <taxon>Peronosporomycetes</taxon>
        <taxon>Peronosporales</taxon>
        <taxon>Peronosporaceae</taxon>
        <taxon>Phytophthora</taxon>
    </lineage>
</organism>
<comment type="caution">
    <text evidence="1">The sequence shown here is derived from an EMBL/GenBank/DDBJ whole genome shotgun (WGS) entry which is preliminary data.</text>
</comment>
<dbReference type="EMBL" id="NBNE01016713">
    <property type="protein sequence ID" value="OWY93098.1"/>
    <property type="molecule type" value="Genomic_DNA"/>
</dbReference>
<proteinExistence type="predicted"/>
<keyword evidence="2" id="KW-1185">Reference proteome</keyword>
<accession>A0A225UJD4</accession>
<protein>
    <submittedName>
        <fullName evidence="1">Pol Polyprotein</fullName>
    </submittedName>
</protein>
<dbReference type="Proteomes" id="UP000198211">
    <property type="component" value="Unassembled WGS sequence"/>
</dbReference>
<sequence length="117" mass="13109">MIPPRHQYNEGYDQLGLHVAQPGPRCDQTGRCMSTLQQGKAPKGLLRALAIIDTSTALIKILPPQDGSNAEAAFLLDRYWLNRFPRPKEVFEVLDSYGIEHAPTTVRNPQDNAVIER</sequence>
<reference evidence="2" key="1">
    <citation type="submission" date="2017-03" db="EMBL/GenBank/DDBJ databases">
        <title>Phytopthora megakarya and P. palmivora, two closely related causual agents of cacao black pod achieved similar genome size and gene model numbers by different mechanisms.</title>
        <authorList>
            <person name="Ali S."/>
            <person name="Shao J."/>
            <person name="Larry D.J."/>
            <person name="Kronmiller B."/>
            <person name="Shen D."/>
            <person name="Strem M.D."/>
            <person name="Melnick R.L."/>
            <person name="Guiltinan M.J."/>
            <person name="Tyler B.M."/>
            <person name="Meinhardt L.W."/>
            <person name="Bailey B.A."/>
        </authorList>
    </citation>
    <scope>NUCLEOTIDE SEQUENCE [LARGE SCALE GENOMIC DNA]</scope>
    <source>
        <strain evidence="2">zdho120</strain>
    </source>
</reference>
<gene>
    <name evidence="1" type="ORF">PHMEG_00037631</name>
</gene>
<name>A0A225UJD4_9STRA</name>
<evidence type="ECO:0000313" key="1">
    <source>
        <dbReference type="EMBL" id="OWY93098.1"/>
    </source>
</evidence>
<dbReference type="AlphaFoldDB" id="A0A225UJD4"/>
<dbReference type="InterPro" id="IPR012337">
    <property type="entry name" value="RNaseH-like_sf"/>
</dbReference>